<dbReference type="PANTHER" id="PTHR43649">
    <property type="entry name" value="ARABINOSE-BINDING PROTEIN-RELATED"/>
    <property type="match status" value="1"/>
</dbReference>
<dbReference type="InterPro" id="IPR006059">
    <property type="entry name" value="SBP"/>
</dbReference>
<dbReference type="InterPro" id="IPR050490">
    <property type="entry name" value="Bact_solute-bd_prot1"/>
</dbReference>
<dbReference type="PROSITE" id="PS51318">
    <property type="entry name" value="TAT"/>
    <property type="match status" value="1"/>
</dbReference>
<proteinExistence type="predicted"/>
<name>A0ABU8RF59_9ACTN</name>
<organism evidence="1 2">
    <name type="scientific">Pseudokineococcus basanitobsidens</name>
    <dbReference type="NCBI Taxonomy" id="1926649"/>
    <lineage>
        <taxon>Bacteria</taxon>
        <taxon>Bacillati</taxon>
        <taxon>Actinomycetota</taxon>
        <taxon>Actinomycetes</taxon>
        <taxon>Kineosporiales</taxon>
        <taxon>Kineosporiaceae</taxon>
        <taxon>Pseudokineococcus</taxon>
    </lineage>
</organism>
<keyword evidence="2" id="KW-1185">Reference proteome</keyword>
<evidence type="ECO:0000313" key="2">
    <source>
        <dbReference type="Proteomes" id="UP001387100"/>
    </source>
</evidence>
<gene>
    <name evidence="1" type="ORF">WDZ17_00225</name>
</gene>
<comment type="caution">
    <text evidence="1">The sequence shown here is derived from an EMBL/GenBank/DDBJ whole genome shotgun (WGS) entry which is preliminary data.</text>
</comment>
<dbReference type="Pfam" id="PF13416">
    <property type="entry name" value="SBP_bac_8"/>
    <property type="match status" value="1"/>
</dbReference>
<dbReference type="SUPFAM" id="SSF53850">
    <property type="entry name" value="Periplasmic binding protein-like II"/>
    <property type="match status" value="1"/>
</dbReference>
<dbReference type="NCBIfam" id="TIGR01409">
    <property type="entry name" value="TAT_signal_seq"/>
    <property type="match status" value="1"/>
</dbReference>
<dbReference type="EMBL" id="JBBIAA010000001">
    <property type="protein sequence ID" value="MEJ5943717.1"/>
    <property type="molecule type" value="Genomic_DNA"/>
</dbReference>
<dbReference type="InterPro" id="IPR019546">
    <property type="entry name" value="TAT_signal_bac_arc"/>
</dbReference>
<dbReference type="InterPro" id="IPR006311">
    <property type="entry name" value="TAT_signal"/>
</dbReference>
<sequence length="449" mass="47025">MNPLDVPSALRRPPGSLSRRGFLGLAGAAAGTAALTSCGASIDSAGVRDPALATTGEYDGPPVDLDFWNPFTGGDGPTMARLVQQFTDSHPSVRVRTTSLLADDMYAKVLPAVAAQEGPQVAIMHLDQLPTYALRGTIVPLDDAVAAVGLTADDYVPGAFAQAVYRGQRWGLPLDVFSMGQYWSRSAFAAAGLEGPVDGTRFAEDMAALQDSGVESPLWVTPGSWQLFVSLLTQFGGSLFDADGRRATFGSDAGVEALAWMRGLVTDGVSPQGAVDARAPFKNGSAALLADLPAAVPDLQDTAPDLDWGLAPLMTVGQRPATFANSHHFVLTDQSQADERTAHAALTFVTWMSRNATLWAEAGNTPAAATARASAAFQGSRQAVLASDDVLDTFSYLPLVPSSRDVAANSYQRAVAQVVLGQAEPAAAADFAQRTAQAQLDDLNRLYGI</sequence>
<dbReference type="RefSeq" id="WP_339573109.1">
    <property type="nucleotide sequence ID" value="NZ_JBBIAA010000001.1"/>
</dbReference>
<protein>
    <submittedName>
        <fullName evidence="1">Extracellular solute-binding protein</fullName>
    </submittedName>
</protein>
<dbReference type="PANTHER" id="PTHR43649:SF12">
    <property type="entry name" value="DIACETYLCHITOBIOSE BINDING PROTEIN DASA"/>
    <property type="match status" value="1"/>
</dbReference>
<reference evidence="1 2" key="1">
    <citation type="journal article" date="2017" name="Int. J. Syst. Evol. Microbiol.">
        <title>Pseudokineococcus basanitobsidens sp. nov., isolated from volcanic rock.</title>
        <authorList>
            <person name="Lee D.W."/>
            <person name="Park M.Y."/>
            <person name="Kim J.J."/>
            <person name="Kim B.S."/>
        </authorList>
    </citation>
    <scope>NUCLEOTIDE SEQUENCE [LARGE SCALE GENOMIC DNA]</scope>
    <source>
        <strain evidence="1 2">DSM 103726</strain>
    </source>
</reference>
<dbReference type="Proteomes" id="UP001387100">
    <property type="component" value="Unassembled WGS sequence"/>
</dbReference>
<dbReference type="Gene3D" id="3.40.190.10">
    <property type="entry name" value="Periplasmic binding protein-like II"/>
    <property type="match status" value="1"/>
</dbReference>
<evidence type="ECO:0000313" key="1">
    <source>
        <dbReference type="EMBL" id="MEJ5943717.1"/>
    </source>
</evidence>
<accession>A0ABU8RF59</accession>